<dbReference type="InterPro" id="IPR039329">
    <property type="entry name" value="SIAE"/>
</dbReference>
<dbReference type="GO" id="GO:0001681">
    <property type="term" value="F:sialate O-acetylesterase activity"/>
    <property type="evidence" value="ECO:0007669"/>
    <property type="project" value="InterPro"/>
</dbReference>
<sequence length="463" mass="51758">MKMKKTLLIISYLSSLGSLFADVKLAPIFADHMVLQRDMPVPIWGTADADEKVEVSFAGQTLATQADAEGNWKVKFEPLESSKVGADLRVAGSNTITLKNVVVGEVWLCSGQSNMAGRFNEQKGRRMDPAVFESDVSGLRFLTRQGWRELNERSQSQISAVAFYFAYELYQQLDVPVGLLQRYNSATPIQAWMPKEKAEEIRQELGIPAGWNDVHEIRNPGVQFEDKIADIIPVAMRGVIWYQGERNAKAKTGWEYDRLLAFHIKTWRDLWAVKAGGAKRDFPFYYVQVPTQETPVDAEWPWLRDRMRRALDLSPNTGMAVFYDYGPSLHPDNKEPAGQRLALWALANDYGKDIVYSGPLLDEVKYADGKAILSFKHVGGGLKNKSGEKQLKFFEIAGPDGNYQPALAEIVGDTVVVSNESITEPANVRYLFRKPSPDAELSLINAAGLPASSFMTDDNKPAR</sequence>
<dbReference type="PANTHER" id="PTHR22901">
    <property type="entry name" value="SIALATE O-ACETYLESTERASE"/>
    <property type="match status" value="1"/>
</dbReference>
<gene>
    <name evidence="4" type="ORF">JIN82_14085</name>
</gene>
<organism evidence="4 5">
    <name type="scientific">Persicirhabdus sediminis</name>
    <dbReference type="NCBI Taxonomy" id="454144"/>
    <lineage>
        <taxon>Bacteria</taxon>
        <taxon>Pseudomonadati</taxon>
        <taxon>Verrucomicrobiota</taxon>
        <taxon>Verrucomicrobiia</taxon>
        <taxon>Verrucomicrobiales</taxon>
        <taxon>Verrucomicrobiaceae</taxon>
        <taxon>Persicirhabdus</taxon>
    </lineage>
</organism>
<dbReference type="Proteomes" id="UP000624703">
    <property type="component" value="Unassembled WGS sequence"/>
</dbReference>
<evidence type="ECO:0000259" key="3">
    <source>
        <dbReference type="Pfam" id="PF03629"/>
    </source>
</evidence>
<accession>A0A8J7SPE6</accession>
<keyword evidence="2" id="KW-0732">Signal</keyword>
<dbReference type="InterPro" id="IPR036514">
    <property type="entry name" value="SGNH_hydro_sf"/>
</dbReference>
<keyword evidence="5" id="KW-1185">Reference proteome</keyword>
<comment type="caution">
    <text evidence="4">The sequence shown here is derived from an EMBL/GenBank/DDBJ whole genome shotgun (WGS) entry which is preliminary data.</text>
</comment>
<dbReference type="Gene3D" id="3.40.50.1110">
    <property type="entry name" value="SGNH hydrolase"/>
    <property type="match status" value="1"/>
</dbReference>
<evidence type="ECO:0000313" key="4">
    <source>
        <dbReference type="EMBL" id="MBK1792288.1"/>
    </source>
</evidence>
<dbReference type="SUPFAM" id="SSF52266">
    <property type="entry name" value="SGNH hydrolase"/>
    <property type="match status" value="1"/>
</dbReference>
<dbReference type="InterPro" id="IPR005181">
    <property type="entry name" value="SASA"/>
</dbReference>
<proteinExistence type="predicted"/>
<dbReference type="Gene3D" id="2.60.40.10">
    <property type="entry name" value="Immunoglobulins"/>
    <property type="match status" value="1"/>
</dbReference>
<evidence type="ECO:0000256" key="1">
    <source>
        <dbReference type="ARBA" id="ARBA00022801"/>
    </source>
</evidence>
<protein>
    <recommendedName>
        <fullName evidence="3">Sialate O-acetylesterase domain-containing protein</fullName>
    </recommendedName>
</protein>
<keyword evidence="1" id="KW-0378">Hydrolase</keyword>
<feature type="domain" description="Sialate O-acetylesterase" evidence="3">
    <location>
        <begin position="105"/>
        <end position="268"/>
    </location>
</feature>
<evidence type="ECO:0000256" key="2">
    <source>
        <dbReference type="SAM" id="SignalP"/>
    </source>
</evidence>
<dbReference type="AlphaFoldDB" id="A0A8J7SPE6"/>
<dbReference type="GO" id="GO:0005975">
    <property type="term" value="P:carbohydrate metabolic process"/>
    <property type="evidence" value="ECO:0007669"/>
    <property type="project" value="TreeGrafter"/>
</dbReference>
<feature type="chain" id="PRO_5035305506" description="Sialate O-acetylesterase domain-containing protein" evidence="2">
    <location>
        <begin position="22"/>
        <end position="463"/>
    </location>
</feature>
<dbReference type="RefSeq" id="WP_200312300.1">
    <property type="nucleotide sequence ID" value="NZ_JAENIM010000044.1"/>
</dbReference>
<evidence type="ECO:0000313" key="5">
    <source>
        <dbReference type="Proteomes" id="UP000624703"/>
    </source>
</evidence>
<reference evidence="4" key="1">
    <citation type="submission" date="2021-01" db="EMBL/GenBank/DDBJ databases">
        <title>Modified the classification status of verrucomicrobia.</title>
        <authorList>
            <person name="Feng X."/>
        </authorList>
    </citation>
    <scope>NUCLEOTIDE SEQUENCE</scope>
    <source>
        <strain evidence="4">_KCTC 22039</strain>
    </source>
</reference>
<dbReference type="EMBL" id="JAENIM010000044">
    <property type="protein sequence ID" value="MBK1792288.1"/>
    <property type="molecule type" value="Genomic_DNA"/>
</dbReference>
<feature type="signal peptide" evidence="2">
    <location>
        <begin position="1"/>
        <end position="21"/>
    </location>
</feature>
<dbReference type="InterPro" id="IPR013783">
    <property type="entry name" value="Ig-like_fold"/>
</dbReference>
<dbReference type="PANTHER" id="PTHR22901:SF0">
    <property type="entry name" value="SIALATE O-ACETYLESTERASE"/>
    <property type="match status" value="1"/>
</dbReference>
<name>A0A8J7SPE6_9BACT</name>
<dbReference type="Pfam" id="PF03629">
    <property type="entry name" value="SASA"/>
    <property type="match status" value="1"/>
</dbReference>